<reference evidence="2 3" key="1">
    <citation type="submission" date="2018-11" db="EMBL/GenBank/DDBJ databases">
        <authorList>
            <person name="Zhou Z."/>
            <person name="Wang G."/>
        </authorList>
    </citation>
    <scope>NUCLEOTIDE SEQUENCE [LARGE SCALE GENOMIC DNA]</scope>
    <source>
        <strain evidence="2 3">KCTC42998</strain>
    </source>
</reference>
<dbReference type="InterPro" id="IPR019288">
    <property type="entry name" value="3'-5'_exonuclease_PolB-like"/>
</dbReference>
<dbReference type="GO" id="GO:0003676">
    <property type="term" value="F:nucleic acid binding"/>
    <property type="evidence" value="ECO:0007669"/>
    <property type="project" value="InterPro"/>
</dbReference>
<gene>
    <name evidence="2" type="ORF">EHT87_19455</name>
</gene>
<dbReference type="OrthoDB" id="9773351at2"/>
<name>A0A3P1CGI4_9BACT</name>
<evidence type="ECO:0000259" key="1">
    <source>
        <dbReference type="Pfam" id="PF10108"/>
    </source>
</evidence>
<evidence type="ECO:0000313" key="3">
    <source>
        <dbReference type="Proteomes" id="UP000274271"/>
    </source>
</evidence>
<proteinExistence type="predicted"/>
<feature type="domain" description="Predicted 3'-5' exonuclease PolB-like" evidence="1">
    <location>
        <begin position="70"/>
        <end position="230"/>
    </location>
</feature>
<dbReference type="InterPro" id="IPR036397">
    <property type="entry name" value="RNaseH_sf"/>
</dbReference>
<organism evidence="2 3">
    <name type="scientific">Larkinella knui</name>
    <dbReference type="NCBI Taxonomy" id="2025310"/>
    <lineage>
        <taxon>Bacteria</taxon>
        <taxon>Pseudomonadati</taxon>
        <taxon>Bacteroidota</taxon>
        <taxon>Cytophagia</taxon>
        <taxon>Cytophagales</taxon>
        <taxon>Spirosomataceae</taxon>
        <taxon>Larkinella</taxon>
    </lineage>
</organism>
<dbReference type="EMBL" id="RQJP01000004">
    <property type="protein sequence ID" value="RRB12377.1"/>
    <property type="molecule type" value="Genomic_DNA"/>
</dbReference>
<dbReference type="AlphaFoldDB" id="A0A3P1CGI4"/>
<keyword evidence="2" id="KW-0269">Exonuclease</keyword>
<dbReference type="Pfam" id="PF10108">
    <property type="entry name" value="DNA_pol_B_exo2"/>
    <property type="match status" value="1"/>
</dbReference>
<keyword evidence="3" id="KW-1185">Reference proteome</keyword>
<accession>A0A3P1CGI4</accession>
<dbReference type="SUPFAM" id="SSF53098">
    <property type="entry name" value="Ribonuclease H-like"/>
    <property type="match status" value="1"/>
</dbReference>
<protein>
    <submittedName>
        <fullName evidence="2">3'-5' exonuclease</fullName>
    </submittedName>
</protein>
<comment type="caution">
    <text evidence="2">The sequence shown here is derived from an EMBL/GenBank/DDBJ whole genome shotgun (WGS) entry which is preliminary data.</text>
</comment>
<keyword evidence="2" id="KW-0540">Nuclease</keyword>
<dbReference type="GO" id="GO:0004527">
    <property type="term" value="F:exonuclease activity"/>
    <property type="evidence" value="ECO:0007669"/>
    <property type="project" value="UniProtKB-KW"/>
</dbReference>
<dbReference type="Proteomes" id="UP000274271">
    <property type="component" value="Unassembled WGS sequence"/>
</dbReference>
<sequence>MFMPVSWKKRLKNLLFIDIKTVAGAPSYDELDERVRQQWGQKISYFQNEENWSVAKWYDNRASYYAEYGKIVCIGIGGLYWDDEENMFLKVKTLANDNEEALLGEFISIIEKYPPSELILCAHNGKEFDYPYLCRRMLVHEHQLPATLRLSGRKPWDIPHQDVLEMWRFGDSRHFVPLDLLAAVLNLPTQPLELTGDQTSLVYYQKQGMAKVREYARSSIVTLVQVYLRLLGAPLVKDQHITRLE</sequence>
<keyword evidence="2" id="KW-0378">Hydrolase</keyword>
<evidence type="ECO:0000313" key="2">
    <source>
        <dbReference type="EMBL" id="RRB12377.1"/>
    </source>
</evidence>
<dbReference type="InterPro" id="IPR012337">
    <property type="entry name" value="RNaseH-like_sf"/>
</dbReference>
<dbReference type="Gene3D" id="3.30.420.10">
    <property type="entry name" value="Ribonuclease H-like superfamily/Ribonuclease H"/>
    <property type="match status" value="1"/>
</dbReference>